<proteinExistence type="predicted"/>
<organism evidence="1 2">
    <name type="scientific">Eretmocerus hayati</name>
    <dbReference type="NCBI Taxonomy" id="131215"/>
    <lineage>
        <taxon>Eukaryota</taxon>
        <taxon>Metazoa</taxon>
        <taxon>Ecdysozoa</taxon>
        <taxon>Arthropoda</taxon>
        <taxon>Hexapoda</taxon>
        <taxon>Insecta</taxon>
        <taxon>Pterygota</taxon>
        <taxon>Neoptera</taxon>
        <taxon>Endopterygota</taxon>
        <taxon>Hymenoptera</taxon>
        <taxon>Apocrita</taxon>
        <taxon>Proctotrupomorpha</taxon>
        <taxon>Chalcidoidea</taxon>
        <taxon>Aphelinidae</taxon>
        <taxon>Aphelininae</taxon>
        <taxon>Eretmocerus</taxon>
    </lineage>
</organism>
<reference evidence="1" key="1">
    <citation type="submission" date="2023-04" db="EMBL/GenBank/DDBJ databases">
        <title>A chromosome-level genome assembly of the parasitoid wasp Eretmocerus hayati.</title>
        <authorList>
            <person name="Zhong Y."/>
            <person name="Liu S."/>
            <person name="Liu Y."/>
        </authorList>
    </citation>
    <scope>NUCLEOTIDE SEQUENCE</scope>
    <source>
        <strain evidence="1">ZJU_SS_LIU_2023</strain>
    </source>
</reference>
<evidence type="ECO:0000313" key="1">
    <source>
        <dbReference type="EMBL" id="KAJ8671376.1"/>
    </source>
</evidence>
<dbReference type="EMBL" id="CM056743">
    <property type="protein sequence ID" value="KAJ8671376.1"/>
    <property type="molecule type" value="Genomic_DNA"/>
</dbReference>
<sequence>MVIRYPEMYGSEAELYGVVSMVPGVKTCIGLTGICRIYSRVADVPRNEIEQSEGELTVKTGSRRSVLPSTHGGEICGCIDENEEIISIVPVSGMCSDSRGGHE</sequence>
<comment type="caution">
    <text evidence="1">The sequence shown here is derived from an EMBL/GenBank/DDBJ whole genome shotgun (WGS) entry which is preliminary data.</text>
</comment>
<protein>
    <submittedName>
        <fullName evidence="1">Uncharacterized protein</fullName>
    </submittedName>
</protein>
<gene>
    <name evidence="1" type="ORF">QAD02_002635</name>
</gene>
<evidence type="ECO:0000313" key="2">
    <source>
        <dbReference type="Proteomes" id="UP001239111"/>
    </source>
</evidence>
<keyword evidence="2" id="KW-1185">Reference proteome</keyword>
<accession>A0ACC2NJV8</accession>
<dbReference type="Proteomes" id="UP001239111">
    <property type="component" value="Chromosome 3"/>
</dbReference>
<name>A0ACC2NJV8_9HYME</name>